<dbReference type="SUPFAM" id="SSF46785">
    <property type="entry name" value="Winged helix' DNA-binding domain"/>
    <property type="match status" value="1"/>
</dbReference>
<dbReference type="Proteomes" id="UP001469365">
    <property type="component" value="Unassembled WGS sequence"/>
</dbReference>
<comment type="caution">
    <text evidence="6">The sequence shown here is derived from an EMBL/GenBank/DDBJ whole genome shotgun (WGS) entry which is preliminary data.</text>
</comment>
<name>A0ABU9DEP2_9BACL</name>
<feature type="domain" description="HTH lysR-type" evidence="5">
    <location>
        <begin position="1"/>
        <end position="59"/>
    </location>
</feature>
<dbReference type="PANTHER" id="PTHR30419">
    <property type="entry name" value="HTH-TYPE TRANSCRIPTIONAL REGULATOR YBHD"/>
    <property type="match status" value="1"/>
</dbReference>
<dbReference type="Pfam" id="PF00126">
    <property type="entry name" value="HTH_1"/>
    <property type="match status" value="1"/>
</dbReference>
<evidence type="ECO:0000259" key="5">
    <source>
        <dbReference type="PROSITE" id="PS50931"/>
    </source>
</evidence>
<keyword evidence="4" id="KW-0804">Transcription</keyword>
<keyword evidence="3" id="KW-0238">DNA-binding</keyword>
<dbReference type="PROSITE" id="PS50931">
    <property type="entry name" value="HTH_LYSR"/>
    <property type="match status" value="1"/>
</dbReference>
<dbReference type="PRINTS" id="PR00039">
    <property type="entry name" value="HTHLYSR"/>
</dbReference>
<sequence>MTFLQLKLFVKIAETGSFTKAGLELNMTQPAVSRAISSLEHELDVTLLIRDRRTGILLTELGKRMLVHFRDILQGYEKVEQEAAAEKGFEVGTIRIGSFPTASAYFLPKIFRVIGEKYPRLKFDLLEGSIDEIREWLAARIVDVGWLIPPTEEFETVTMLREEMVAYLRDDHPLQSREVIRIEDLSGIPLIICKGGYEIPIYEQFQRRGALPNTKYAVHNVSTALNMVQEGLGFAIISGSSVSLSVLPPNVRPRMLEPKPYREIHLAVPSMEESSIAVKLFVQTARELFLKTTETSGAAD</sequence>
<keyword evidence="7" id="KW-1185">Reference proteome</keyword>
<dbReference type="Gene3D" id="3.40.190.10">
    <property type="entry name" value="Periplasmic binding protein-like II"/>
    <property type="match status" value="2"/>
</dbReference>
<evidence type="ECO:0000256" key="4">
    <source>
        <dbReference type="ARBA" id="ARBA00023163"/>
    </source>
</evidence>
<gene>
    <name evidence="6" type="ORF">WMW72_05175</name>
</gene>
<dbReference type="EMBL" id="JBBPCC010000002">
    <property type="protein sequence ID" value="MEK8127301.1"/>
    <property type="molecule type" value="Genomic_DNA"/>
</dbReference>
<proteinExistence type="inferred from homology"/>
<evidence type="ECO:0000256" key="1">
    <source>
        <dbReference type="ARBA" id="ARBA00009437"/>
    </source>
</evidence>
<dbReference type="InterPro" id="IPR000847">
    <property type="entry name" value="LysR_HTH_N"/>
</dbReference>
<dbReference type="PANTHER" id="PTHR30419:SF24">
    <property type="entry name" value="HTH-TYPE TRANSCRIPTIONAL REGULATOR CZCR"/>
    <property type="match status" value="1"/>
</dbReference>
<keyword evidence="2" id="KW-0805">Transcription regulation</keyword>
<evidence type="ECO:0000256" key="2">
    <source>
        <dbReference type="ARBA" id="ARBA00023015"/>
    </source>
</evidence>
<evidence type="ECO:0000313" key="7">
    <source>
        <dbReference type="Proteomes" id="UP001469365"/>
    </source>
</evidence>
<organism evidence="6 7">
    <name type="scientific">Paenibacillus filicis</name>
    <dbReference type="NCBI Taxonomy" id="669464"/>
    <lineage>
        <taxon>Bacteria</taxon>
        <taxon>Bacillati</taxon>
        <taxon>Bacillota</taxon>
        <taxon>Bacilli</taxon>
        <taxon>Bacillales</taxon>
        <taxon>Paenibacillaceae</taxon>
        <taxon>Paenibacillus</taxon>
    </lineage>
</organism>
<dbReference type="Pfam" id="PF03466">
    <property type="entry name" value="LysR_substrate"/>
    <property type="match status" value="1"/>
</dbReference>
<dbReference type="InterPro" id="IPR036390">
    <property type="entry name" value="WH_DNA-bd_sf"/>
</dbReference>
<evidence type="ECO:0000313" key="6">
    <source>
        <dbReference type="EMBL" id="MEK8127301.1"/>
    </source>
</evidence>
<dbReference type="CDD" id="cd05466">
    <property type="entry name" value="PBP2_LTTR_substrate"/>
    <property type="match status" value="1"/>
</dbReference>
<reference evidence="6 7" key="1">
    <citation type="submission" date="2024-04" db="EMBL/GenBank/DDBJ databases">
        <title>draft genome sequnece of Paenibacillus filicis.</title>
        <authorList>
            <person name="Kim D.-U."/>
        </authorList>
    </citation>
    <scope>NUCLEOTIDE SEQUENCE [LARGE SCALE GENOMIC DNA]</scope>
    <source>
        <strain evidence="6 7">KACC14197</strain>
    </source>
</reference>
<evidence type="ECO:0000256" key="3">
    <source>
        <dbReference type="ARBA" id="ARBA00023125"/>
    </source>
</evidence>
<dbReference type="InterPro" id="IPR005119">
    <property type="entry name" value="LysR_subst-bd"/>
</dbReference>
<accession>A0ABU9DEP2</accession>
<dbReference type="InterPro" id="IPR050950">
    <property type="entry name" value="HTH-type_LysR_regulators"/>
</dbReference>
<dbReference type="SUPFAM" id="SSF53850">
    <property type="entry name" value="Periplasmic binding protein-like II"/>
    <property type="match status" value="1"/>
</dbReference>
<protein>
    <submittedName>
        <fullName evidence="6">LysR family transcriptional regulator</fullName>
    </submittedName>
</protein>
<dbReference type="RefSeq" id="WP_341414355.1">
    <property type="nucleotide sequence ID" value="NZ_JBBPCC010000002.1"/>
</dbReference>
<comment type="similarity">
    <text evidence="1">Belongs to the LysR transcriptional regulatory family.</text>
</comment>
<dbReference type="InterPro" id="IPR036388">
    <property type="entry name" value="WH-like_DNA-bd_sf"/>
</dbReference>
<dbReference type="Gene3D" id="1.10.10.10">
    <property type="entry name" value="Winged helix-like DNA-binding domain superfamily/Winged helix DNA-binding domain"/>
    <property type="match status" value="1"/>
</dbReference>